<name>A0AAV7EPN1_ARIFI</name>
<organism evidence="3 4">
    <name type="scientific">Aristolochia fimbriata</name>
    <name type="common">White veined hardy Dutchman's pipe vine</name>
    <dbReference type="NCBI Taxonomy" id="158543"/>
    <lineage>
        <taxon>Eukaryota</taxon>
        <taxon>Viridiplantae</taxon>
        <taxon>Streptophyta</taxon>
        <taxon>Embryophyta</taxon>
        <taxon>Tracheophyta</taxon>
        <taxon>Spermatophyta</taxon>
        <taxon>Magnoliopsida</taxon>
        <taxon>Magnoliidae</taxon>
        <taxon>Piperales</taxon>
        <taxon>Aristolochiaceae</taxon>
        <taxon>Aristolochia</taxon>
    </lineage>
</organism>
<evidence type="ECO:0000256" key="2">
    <source>
        <dbReference type="SAM" id="SignalP"/>
    </source>
</evidence>
<feature type="region of interest" description="Disordered" evidence="1">
    <location>
        <begin position="173"/>
        <end position="196"/>
    </location>
</feature>
<evidence type="ECO:0000313" key="4">
    <source>
        <dbReference type="Proteomes" id="UP000825729"/>
    </source>
</evidence>
<gene>
    <name evidence="3" type="ORF">H6P81_010668</name>
</gene>
<dbReference type="EMBL" id="JAINDJ010000004">
    <property type="protein sequence ID" value="KAG9450703.1"/>
    <property type="molecule type" value="Genomic_DNA"/>
</dbReference>
<feature type="signal peptide" evidence="2">
    <location>
        <begin position="1"/>
        <end position="20"/>
    </location>
</feature>
<keyword evidence="2" id="KW-0732">Signal</keyword>
<evidence type="ECO:0000313" key="3">
    <source>
        <dbReference type="EMBL" id="KAG9450703.1"/>
    </source>
</evidence>
<feature type="chain" id="PRO_5043854608" evidence="2">
    <location>
        <begin position="21"/>
        <end position="225"/>
    </location>
</feature>
<dbReference type="AlphaFoldDB" id="A0AAV7EPN1"/>
<reference evidence="3 4" key="1">
    <citation type="submission" date="2021-07" db="EMBL/GenBank/DDBJ databases">
        <title>The Aristolochia fimbriata genome: insights into angiosperm evolution, floral development and chemical biosynthesis.</title>
        <authorList>
            <person name="Jiao Y."/>
        </authorList>
    </citation>
    <scope>NUCLEOTIDE SEQUENCE [LARGE SCALE GENOMIC DNA]</scope>
    <source>
        <strain evidence="3">IBCAS-2021</strain>
        <tissue evidence="3">Leaf</tissue>
    </source>
</reference>
<keyword evidence="4" id="KW-1185">Reference proteome</keyword>
<comment type="caution">
    <text evidence="3">The sequence shown here is derived from an EMBL/GenBank/DDBJ whole genome shotgun (WGS) entry which is preliminary data.</text>
</comment>
<dbReference type="Proteomes" id="UP000825729">
    <property type="component" value="Unassembled WGS sequence"/>
</dbReference>
<protein>
    <submittedName>
        <fullName evidence="3">Uncharacterized protein</fullName>
    </submittedName>
</protein>
<evidence type="ECO:0000256" key="1">
    <source>
        <dbReference type="SAM" id="MobiDB-lite"/>
    </source>
</evidence>
<sequence length="225" mass="24485">MRWWSRFILVMCLLILGSHTEISGGFLGVDGRKAPNGSMASALAVKCASKKVKQHSCNYISGMENATVSDDKRVVPTGPNPLHNSFSRTRVQGWALTCSSPFEVLSSLSLPRPLQNETNAMSHFSKSSEIIREAGPPGPGCSVVDLVVEIYKDSLQTEKGCIGLCEQQKTENTPFSLSSGQDHQTSDDSLASQKMSQPSLPVYTSLTLEHKCTGEANHEISYTYI</sequence>
<proteinExistence type="predicted"/>
<accession>A0AAV7EPN1</accession>